<evidence type="ECO:0000259" key="4">
    <source>
        <dbReference type="PROSITE" id="PS50067"/>
    </source>
</evidence>
<feature type="region of interest" description="Disordered" evidence="3">
    <location>
        <begin position="478"/>
        <end position="501"/>
    </location>
</feature>
<comment type="caution">
    <text evidence="5">The sequence shown here is derived from an EMBL/GenBank/DDBJ whole genome shotgun (WGS) entry which is preliminary data.</text>
</comment>
<proteinExistence type="inferred from homology"/>
<feature type="compositionally biased region" description="Polar residues" evidence="3">
    <location>
        <begin position="485"/>
        <end position="496"/>
    </location>
</feature>
<evidence type="ECO:0000313" key="5">
    <source>
        <dbReference type="EMBL" id="ORX69072.1"/>
    </source>
</evidence>
<dbReference type="Gene3D" id="1.20.58.1980">
    <property type="match status" value="1"/>
</dbReference>
<feature type="compositionally biased region" description="Basic and acidic residues" evidence="3">
    <location>
        <begin position="798"/>
        <end position="808"/>
    </location>
</feature>
<keyword evidence="2" id="KW-0175">Coiled coil</keyword>
<dbReference type="Proteomes" id="UP000193922">
    <property type="component" value="Unassembled WGS sequence"/>
</dbReference>
<dbReference type="GeneID" id="63804440"/>
<dbReference type="GO" id="GO:0005524">
    <property type="term" value="F:ATP binding"/>
    <property type="evidence" value="ECO:0007669"/>
    <property type="project" value="InterPro"/>
</dbReference>
<accession>A0A1Y1W6M7</accession>
<dbReference type="GO" id="GO:0005871">
    <property type="term" value="C:kinesin complex"/>
    <property type="evidence" value="ECO:0007669"/>
    <property type="project" value="TreeGrafter"/>
</dbReference>
<dbReference type="InterPro" id="IPR001752">
    <property type="entry name" value="Kinesin_motor_dom"/>
</dbReference>
<dbReference type="OrthoDB" id="123929at2759"/>
<feature type="compositionally biased region" description="Basic residues" evidence="3">
    <location>
        <begin position="712"/>
        <end position="721"/>
    </location>
</feature>
<evidence type="ECO:0000256" key="3">
    <source>
        <dbReference type="SAM" id="MobiDB-lite"/>
    </source>
</evidence>
<evidence type="ECO:0000256" key="2">
    <source>
        <dbReference type="SAM" id="Coils"/>
    </source>
</evidence>
<reference evidence="5 6" key="1">
    <citation type="submission" date="2016-07" db="EMBL/GenBank/DDBJ databases">
        <title>Pervasive Adenine N6-methylation of Active Genes in Fungi.</title>
        <authorList>
            <consortium name="DOE Joint Genome Institute"/>
            <person name="Mondo S.J."/>
            <person name="Dannebaum R.O."/>
            <person name="Kuo R.C."/>
            <person name="Labutti K."/>
            <person name="Haridas S."/>
            <person name="Kuo A."/>
            <person name="Salamov A."/>
            <person name="Ahrendt S.R."/>
            <person name="Lipzen A."/>
            <person name="Sullivan W."/>
            <person name="Andreopoulos W.B."/>
            <person name="Clum A."/>
            <person name="Lindquist E."/>
            <person name="Daum C."/>
            <person name="Ramamoorthy G.K."/>
            <person name="Gryganskyi A."/>
            <person name="Culley D."/>
            <person name="Magnuson J.K."/>
            <person name="James T.Y."/>
            <person name="O'Malley M.A."/>
            <person name="Stajich J.E."/>
            <person name="Spatafora J.W."/>
            <person name="Visel A."/>
            <person name="Grigoriev I.V."/>
        </authorList>
    </citation>
    <scope>NUCLEOTIDE SEQUENCE [LARGE SCALE GENOMIC DNA]</scope>
    <source>
        <strain evidence="5 6">ATCC 12442</strain>
    </source>
</reference>
<organism evidence="5 6">
    <name type="scientific">Linderina pennispora</name>
    <dbReference type="NCBI Taxonomy" id="61395"/>
    <lineage>
        <taxon>Eukaryota</taxon>
        <taxon>Fungi</taxon>
        <taxon>Fungi incertae sedis</taxon>
        <taxon>Zoopagomycota</taxon>
        <taxon>Kickxellomycotina</taxon>
        <taxon>Kickxellomycetes</taxon>
        <taxon>Kickxellales</taxon>
        <taxon>Kickxellaceae</taxon>
        <taxon>Linderina</taxon>
    </lineage>
</organism>
<feature type="coiled-coil region" evidence="2">
    <location>
        <begin position="370"/>
        <end position="397"/>
    </location>
</feature>
<keyword evidence="6" id="KW-1185">Reference proteome</keyword>
<comment type="caution">
    <text evidence="1">Lacks conserved residue(s) required for the propagation of feature annotation.</text>
</comment>
<dbReference type="GO" id="GO:0007018">
    <property type="term" value="P:microtubule-based movement"/>
    <property type="evidence" value="ECO:0007669"/>
    <property type="project" value="InterPro"/>
</dbReference>
<dbReference type="GO" id="GO:0003777">
    <property type="term" value="F:microtubule motor activity"/>
    <property type="evidence" value="ECO:0007669"/>
    <property type="project" value="InterPro"/>
</dbReference>
<dbReference type="PANTHER" id="PTHR24115">
    <property type="entry name" value="KINESIN-RELATED"/>
    <property type="match status" value="1"/>
</dbReference>
<dbReference type="EMBL" id="MCFD01000008">
    <property type="protein sequence ID" value="ORX69072.1"/>
    <property type="molecule type" value="Genomic_DNA"/>
</dbReference>
<dbReference type="AlphaFoldDB" id="A0A1Y1W6M7"/>
<feature type="coiled-coil region" evidence="2">
    <location>
        <begin position="311"/>
        <end position="338"/>
    </location>
</feature>
<dbReference type="GO" id="GO:0005874">
    <property type="term" value="C:microtubule"/>
    <property type="evidence" value="ECO:0007669"/>
    <property type="project" value="TreeGrafter"/>
</dbReference>
<evidence type="ECO:0000313" key="6">
    <source>
        <dbReference type="Proteomes" id="UP000193922"/>
    </source>
</evidence>
<feature type="domain" description="Kinesin motor" evidence="4">
    <location>
        <begin position="1"/>
        <end position="79"/>
    </location>
</feature>
<feature type="compositionally biased region" description="Low complexity" evidence="3">
    <location>
        <begin position="694"/>
        <end position="711"/>
    </location>
</feature>
<dbReference type="RefSeq" id="XP_040742804.1">
    <property type="nucleotide sequence ID" value="XM_040887792.1"/>
</dbReference>
<feature type="compositionally biased region" description="Basic residues" evidence="3">
    <location>
        <begin position="778"/>
        <end position="794"/>
    </location>
</feature>
<dbReference type="GO" id="GO:0016887">
    <property type="term" value="F:ATP hydrolysis activity"/>
    <property type="evidence" value="ECO:0007669"/>
    <property type="project" value="TreeGrafter"/>
</dbReference>
<dbReference type="InterPro" id="IPR027417">
    <property type="entry name" value="P-loop_NTPase"/>
</dbReference>
<evidence type="ECO:0000256" key="1">
    <source>
        <dbReference type="PROSITE-ProRule" id="PRU00283"/>
    </source>
</evidence>
<feature type="region of interest" description="Disordered" evidence="3">
    <location>
        <begin position="663"/>
        <end position="826"/>
    </location>
</feature>
<sequence length="826" mass="90199">MTLKKCLDVKRFNAQRAPGEPPALVPYNESKVTRLLQPALEGGARTVMVVCVDPYDAGDTDVAAETRSVLDFAQVASALVAHVRRVEDPPEENAGVDGSKRAAARDAGPSAKRVRADLGGAYRDPSSVLPSTPATPSRRAAKPVVPSTPTGEWRAMTQGAQFGFSRTDPRELAALVDYAAALQTAYDGLRSEHTAALERLASVEAETRQEACGFFVARISELQNAWRQRLSEEVRRGEAKAAHKLDILSRVRAPHMPSAEELEDALSAAIGQTDAAQTVSPRTALRRAVSRAQSKRANKVTSVSAGESTEIVRLRSRIDALDAQCAAQRAQLDLANQARAAERMARDALQHALQDARADHARHPAHVQERAELLAQAAMLKGQLRDAESHAARARRQWETQELLPVQERLRQLISARQAVTDAMPDELLQHACRERDDAFAWWSREQERNSQLSAQNDVLMREIRRLQAQVRGSELTDALPASTGLETQVRASTPSDSEDGSFCKVSLKSINSIEAINGGNPLGAHAMPEPKPSALQRHVPSRHFASTESFAPSDQSMLSSRFEQKAKRVVSRVFQHLAPESRRNRSHSIRRLGNYSAEVLSFEGGLRTLAEDAPGSMSHADLRPPKVRSVVYSGPIVAQPTGGVSVTFTSQEVHDLPIDPAVAGSISDAEPPSPQGSKRSRKSEIPPDDVPMADDVPMPTVTRTPSSRPPSGKKKRRLRANRTVLSVDPENSDFEDDTISTLNAKSPAVARPPPARAAAAAVPEENKQPVLYTPIRARSRSTARQSSSHHHLPSPHAHHDDNDDKNESFFLTPMKMLSRLRNKKK</sequence>
<dbReference type="GO" id="GO:0008017">
    <property type="term" value="F:microtubule binding"/>
    <property type="evidence" value="ECO:0007669"/>
    <property type="project" value="InterPro"/>
</dbReference>
<dbReference type="Pfam" id="PF00225">
    <property type="entry name" value="Kinesin"/>
    <property type="match status" value="1"/>
</dbReference>
<dbReference type="SUPFAM" id="SSF52540">
    <property type="entry name" value="P-loop containing nucleoside triphosphate hydrolases"/>
    <property type="match status" value="1"/>
</dbReference>
<name>A0A1Y1W6M7_9FUNG</name>
<dbReference type="STRING" id="61395.A0A1Y1W6M7"/>
<comment type="similarity">
    <text evidence="1">Belongs to the TRAFAC class myosin-kinesin ATPase superfamily. Kinesin family.</text>
</comment>
<protein>
    <recommendedName>
        <fullName evidence="4">Kinesin motor domain-containing protein</fullName>
    </recommendedName>
</protein>
<dbReference type="PROSITE" id="PS50067">
    <property type="entry name" value="KINESIN_MOTOR_2"/>
    <property type="match status" value="1"/>
</dbReference>
<feature type="region of interest" description="Disordered" evidence="3">
    <location>
        <begin position="89"/>
        <end position="151"/>
    </location>
</feature>
<dbReference type="InterPro" id="IPR027640">
    <property type="entry name" value="Kinesin-like_fam"/>
</dbReference>
<gene>
    <name evidence="5" type="ORF">DL89DRAFT_268101</name>
</gene>
<feature type="coiled-coil region" evidence="2">
    <location>
        <begin position="450"/>
        <end position="477"/>
    </location>
</feature>